<keyword evidence="2" id="KW-1185">Reference proteome</keyword>
<evidence type="ECO:0000313" key="1">
    <source>
        <dbReference type="EMBL" id="GGJ28092.1"/>
    </source>
</evidence>
<reference evidence="1" key="2">
    <citation type="submission" date="2020-09" db="EMBL/GenBank/DDBJ databases">
        <authorList>
            <person name="Sun Q."/>
            <person name="Zhou Y."/>
        </authorList>
    </citation>
    <scope>NUCLEOTIDE SEQUENCE</scope>
    <source>
        <strain evidence="1">CGMCC 1.3617</strain>
    </source>
</reference>
<evidence type="ECO:0000313" key="2">
    <source>
        <dbReference type="Proteomes" id="UP000661507"/>
    </source>
</evidence>
<organism evidence="1 2">
    <name type="scientific">Neoroseomonas lacus</name>
    <dbReference type="NCBI Taxonomy" id="287609"/>
    <lineage>
        <taxon>Bacteria</taxon>
        <taxon>Pseudomonadati</taxon>
        <taxon>Pseudomonadota</taxon>
        <taxon>Alphaproteobacteria</taxon>
        <taxon>Acetobacterales</taxon>
        <taxon>Acetobacteraceae</taxon>
        <taxon>Neoroseomonas</taxon>
    </lineage>
</organism>
<comment type="caution">
    <text evidence="1">The sequence shown here is derived from an EMBL/GenBank/DDBJ whole genome shotgun (WGS) entry which is preliminary data.</text>
</comment>
<proteinExistence type="predicted"/>
<protein>
    <submittedName>
        <fullName evidence="1">Uncharacterized protein</fullName>
    </submittedName>
</protein>
<dbReference type="EMBL" id="BMKW01000010">
    <property type="protein sequence ID" value="GGJ28092.1"/>
    <property type="molecule type" value="Genomic_DNA"/>
</dbReference>
<reference evidence="1" key="1">
    <citation type="journal article" date="2014" name="Int. J. Syst. Evol. Microbiol.">
        <title>Complete genome sequence of Corynebacterium casei LMG S-19264T (=DSM 44701T), isolated from a smear-ripened cheese.</title>
        <authorList>
            <consortium name="US DOE Joint Genome Institute (JGI-PGF)"/>
            <person name="Walter F."/>
            <person name="Albersmeier A."/>
            <person name="Kalinowski J."/>
            <person name="Ruckert C."/>
        </authorList>
    </citation>
    <scope>NUCLEOTIDE SEQUENCE</scope>
    <source>
        <strain evidence="1">CGMCC 1.3617</strain>
    </source>
</reference>
<sequence>MVMPVPERLSRFCRAYTSAIFTYERMRIFMRAGLAGNAFNRRYLDHVAKSMLAPMAEEITAAEGRHHATTEHMWNLHGGTVFRGTPGVI</sequence>
<gene>
    <name evidence="1" type="ORF">GCM10011320_39260</name>
</gene>
<dbReference type="AlphaFoldDB" id="A0A917KVL6"/>
<accession>A0A917KVL6</accession>
<name>A0A917KVL6_9PROT</name>
<dbReference type="Proteomes" id="UP000661507">
    <property type="component" value="Unassembled WGS sequence"/>
</dbReference>